<dbReference type="SUPFAM" id="SSF56935">
    <property type="entry name" value="Porins"/>
    <property type="match status" value="1"/>
</dbReference>
<feature type="signal peptide" evidence="1">
    <location>
        <begin position="1"/>
        <end position="20"/>
    </location>
</feature>
<protein>
    <recommendedName>
        <fullName evidence="4">Long-chain fatty acid transport protein</fullName>
    </recommendedName>
</protein>
<organism evidence="2 3">
    <name type="scientific">Chitinophaga rupis</name>
    <dbReference type="NCBI Taxonomy" id="573321"/>
    <lineage>
        <taxon>Bacteria</taxon>
        <taxon>Pseudomonadati</taxon>
        <taxon>Bacteroidota</taxon>
        <taxon>Chitinophagia</taxon>
        <taxon>Chitinophagales</taxon>
        <taxon>Chitinophagaceae</taxon>
        <taxon>Chitinophaga</taxon>
    </lineage>
</organism>
<proteinExistence type="predicted"/>
<dbReference type="OrthoDB" id="5385495at2"/>
<keyword evidence="3" id="KW-1185">Reference proteome</keyword>
<feature type="chain" id="PRO_5011760377" description="Long-chain fatty acid transport protein" evidence="1">
    <location>
        <begin position="21"/>
        <end position="483"/>
    </location>
</feature>
<dbReference type="RefSeq" id="WP_143080963.1">
    <property type="nucleotide sequence ID" value="NZ_FOBB01000002.1"/>
</dbReference>
<dbReference type="Gene3D" id="2.40.160.60">
    <property type="entry name" value="Outer membrane protein transport protein (OMPP1/FadL/TodX)"/>
    <property type="match status" value="1"/>
</dbReference>
<gene>
    <name evidence="2" type="ORF">SAMN04488505_102637</name>
</gene>
<evidence type="ECO:0000256" key="1">
    <source>
        <dbReference type="SAM" id="SignalP"/>
    </source>
</evidence>
<evidence type="ECO:0000313" key="3">
    <source>
        <dbReference type="Proteomes" id="UP000198984"/>
    </source>
</evidence>
<name>A0A1H7RH44_9BACT</name>
<dbReference type="AlphaFoldDB" id="A0A1H7RH44"/>
<dbReference type="EMBL" id="FOBB01000002">
    <property type="protein sequence ID" value="SEL59546.1"/>
    <property type="molecule type" value="Genomic_DNA"/>
</dbReference>
<sequence length="483" mass="53757">MPRTLLLLYCITIAMLPASAQDAHYWSNNYGPGVLLTPGSVIASNRDSGVLFYNPALLSLSNKNRIAISTISANIYQLDVTRIKNGAGTGRDLHNNSVRIVPQMLSGSISLGKKAPVVVAYALVNSPGFRFQASQRRDDKINVLNDAYSPGDEYFVGDYVLENRVSETSALLSTGFRLTPHLSAGFSVEGQIRQQHYNVINNTRALANTDIDSLPLPLVSASAYYLATYVHAGVRFKAGLAYDAGRHHVGWTISSPLLHVWGSGTIVTDYTVNNMYLDVLKDFYSYLANSRQESLKTTFKMPLSTALGYAYDFRLGQLYVAAEYFRPVKEYNVITPRNDAFIRPDTGSNSSLTREFVRLHDARKAILNVAVGVSYNIRPSVTGYCSVRTDMSYADKGQFKDQTGYEPYTAYWNLVHLALGANFKQKKFNFRTGFLCSYGSTHHFPQDVNFDHPNENNILQGDPTDVSARRFSVGFMLAYIHNL</sequence>
<evidence type="ECO:0008006" key="4">
    <source>
        <dbReference type="Google" id="ProtNLM"/>
    </source>
</evidence>
<accession>A0A1H7RH44</accession>
<keyword evidence="1" id="KW-0732">Signal</keyword>
<reference evidence="2 3" key="1">
    <citation type="submission" date="2016-10" db="EMBL/GenBank/DDBJ databases">
        <authorList>
            <person name="de Groot N.N."/>
        </authorList>
    </citation>
    <scope>NUCLEOTIDE SEQUENCE [LARGE SCALE GENOMIC DNA]</scope>
    <source>
        <strain evidence="2 3">DSM 21039</strain>
    </source>
</reference>
<evidence type="ECO:0000313" key="2">
    <source>
        <dbReference type="EMBL" id="SEL59546.1"/>
    </source>
</evidence>
<dbReference type="Proteomes" id="UP000198984">
    <property type="component" value="Unassembled WGS sequence"/>
</dbReference>